<dbReference type="Proteomes" id="UP001500418">
    <property type="component" value="Unassembled WGS sequence"/>
</dbReference>
<sequence length="114" mass="12533">MGETARGRVVEDQPAGEGQTGACGETVGQLLRHQRVEAEVFERQRGIDPAGVLHDRRRLVAHRIEDGITLFGLGQPDQNSGEASVDLPRVQRRYHPGPVGLRDLPSGFGDRPFR</sequence>
<feature type="region of interest" description="Disordered" evidence="1">
    <location>
        <begin position="72"/>
        <end position="114"/>
    </location>
</feature>
<proteinExistence type="predicted"/>
<dbReference type="EMBL" id="BAAAID010000015">
    <property type="protein sequence ID" value="GAA0928211.1"/>
    <property type="molecule type" value="Genomic_DNA"/>
</dbReference>
<comment type="caution">
    <text evidence="2">The sequence shown here is derived from an EMBL/GenBank/DDBJ whole genome shotgun (WGS) entry which is preliminary data.</text>
</comment>
<evidence type="ECO:0000313" key="3">
    <source>
        <dbReference type="Proteomes" id="UP001500418"/>
    </source>
</evidence>
<reference evidence="2 3" key="1">
    <citation type="journal article" date="2019" name="Int. J. Syst. Evol. Microbiol.">
        <title>The Global Catalogue of Microorganisms (GCM) 10K type strain sequencing project: providing services to taxonomists for standard genome sequencing and annotation.</title>
        <authorList>
            <consortium name="The Broad Institute Genomics Platform"/>
            <consortium name="The Broad Institute Genome Sequencing Center for Infectious Disease"/>
            <person name="Wu L."/>
            <person name="Ma J."/>
        </authorList>
    </citation>
    <scope>NUCLEOTIDE SEQUENCE [LARGE SCALE GENOMIC DNA]</scope>
    <source>
        <strain evidence="2 3">JCM 11444</strain>
    </source>
</reference>
<feature type="region of interest" description="Disordered" evidence="1">
    <location>
        <begin position="1"/>
        <end position="23"/>
    </location>
</feature>
<keyword evidence="3" id="KW-1185">Reference proteome</keyword>
<protein>
    <submittedName>
        <fullName evidence="2">Uncharacterized protein</fullName>
    </submittedName>
</protein>
<name>A0ABN1PH97_9ACTN</name>
<accession>A0ABN1PH97</accession>
<gene>
    <name evidence="2" type="ORF">GCM10009575_029540</name>
</gene>
<evidence type="ECO:0000313" key="2">
    <source>
        <dbReference type="EMBL" id="GAA0928211.1"/>
    </source>
</evidence>
<organism evidence="2 3">
    <name type="scientific">Streptomyces rhizosphaericus</name>
    <dbReference type="NCBI Taxonomy" id="114699"/>
    <lineage>
        <taxon>Bacteria</taxon>
        <taxon>Bacillati</taxon>
        <taxon>Actinomycetota</taxon>
        <taxon>Actinomycetes</taxon>
        <taxon>Kitasatosporales</taxon>
        <taxon>Streptomycetaceae</taxon>
        <taxon>Streptomyces</taxon>
        <taxon>Streptomyces violaceusniger group</taxon>
    </lineage>
</organism>
<evidence type="ECO:0000256" key="1">
    <source>
        <dbReference type="SAM" id="MobiDB-lite"/>
    </source>
</evidence>
<feature type="compositionally biased region" description="Basic and acidic residues" evidence="1">
    <location>
        <begin position="1"/>
        <end position="11"/>
    </location>
</feature>